<gene>
    <name evidence="9" type="ORF">P4447_02395</name>
</gene>
<comment type="subcellular location">
    <subcellularLocation>
        <location evidence="1">Cell membrane</location>
        <topology evidence="1">Multi-pass membrane protein</topology>
    </subcellularLocation>
</comment>
<organism evidence="9 10">
    <name type="scientific">Bacillus xiapuensis</name>
    <dbReference type="NCBI Taxonomy" id="2014075"/>
    <lineage>
        <taxon>Bacteria</taxon>
        <taxon>Bacillati</taxon>
        <taxon>Bacillota</taxon>
        <taxon>Bacilli</taxon>
        <taxon>Bacillales</taxon>
        <taxon>Bacillaceae</taxon>
        <taxon>Bacillus</taxon>
    </lineage>
</organism>
<feature type="transmembrane region" description="Helical" evidence="7">
    <location>
        <begin position="49"/>
        <end position="69"/>
    </location>
</feature>
<keyword evidence="2" id="KW-0813">Transport</keyword>
<feature type="transmembrane region" description="Helical" evidence="7">
    <location>
        <begin position="102"/>
        <end position="124"/>
    </location>
</feature>
<proteinExistence type="predicted"/>
<evidence type="ECO:0000256" key="4">
    <source>
        <dbReference type="ARBA" id="ARBA00022692"/>
    </source>
</evidence>
<accession>A0ABU6N5B1</accession>
<evidence type="ECO:0000313" key="9">
    <source>
        <dbReference type="EMBL" id="MED3561399.1"/>
    </source>
</evidence>
<dbReference type="Gene3D" id="1.20.1250.20">
    <property type="entry name" value="MFS general substrate transporter like domains"/>
    <property type="match status" value="1"/>
</dbReference>
<dbReference type="InterPro" id="IPR050189">
    <property type="entry name" value="MFS_Efflux_Transporters"/>
</dbReference>
<keyword evidence="6 7" id="KW-0472">Membrane</keyword>
<dbReference type="RefSeq" id="WP_327966259.1">
    <property type="nucleotide sequence ID" value="NZ_JARMQG010000021.1"/>
</dbReference>
<feature type="transmembrane region" description="Helical" evidence="7">
    <location>
        <begin position="387"/>
        <end position="409"/>
    </location>
</feature>
<dbReference type="CDD" id="cd06174">
    <property type="entry name" value="MFS"/>
    <property type="match status" value="1"/>
</dbReference>
<feature type="domain" description="Major facilitator superfamily (MFS) profile" evidence="8">
    <location>
        <begin position="1"/>
        <end position="414"/>
    </location>
</feature>
<evidence type="ECO:0000256" key="1">
    <source>
        <dbReference type="ARBA" id="ARBA00004651"/>
    </source>
</evidence>
<feature type="transmembrane region" description="Helical" evidence="7">
    <location>
        <begin position="290"/>
        <end position="311"/>
    </location>
</feature>
<evidence type="ECO:0000256" key="6">
    <source>
        <dbReference type="ARBA" id="ARBA00023136"/>
    </source>
</evidence>
<keyword evidence="4 7" id="KW-0812">Transmembrane</keyword>
<dbReference type="PANTHER" id="PTHR43124">
    <property type="entry name" value="PURINE EFFLUX PUMP PBUE"/>
    <property type="match status" value="1"/>
</dbReference>
<feature type="transmembrane region" description="Helical" evidence="7">
    <location>
        <begin position="356"/>
        <end position="375"/>
    </location>
</feature>
<dbReference type="PROSITE" id="PS50850">
    <property type="entry name" value="MFS"/>
    <property type="match status" value="1"/>
</dbReference>
<comment type="caution">
    <text evidence="9">The sequence shown here is derived from an EMBL/GenBank/DDBJ whole genome shotgun (WGS) entry which is preliminary data.</text>
</comment>
<sequence length="435" mass="48031">MEGRLKKNIPTLIILIIAGEMIYTLPYFRNYYYDVFLKDFHLTNTQMGSLGSVFGIACLISYIFAGYVADRWKTKHLLTLSLIVTGALGFTLLLYPPYSVLLLIYGAWGITSIMTFWVALIKAVRSLANENEQGKAFGFFEGGRGASKVIESALVLGLFAFVSRQLSDKMALSTVIIFYSVFCILLGIIIMFIYKDPEQNNSSVQANEKDHTKFNWDVLWKILKMPTTWLAAVLILTSYAMINSFYYITPYATAAFGASTIIAAALGYFSQYCRPVGSFTSGIIGDRIGISNMVIVAYGLLAAGLAALILLPGKPSLILLLLVFIAVVYVSMYALQATHFAILVEGDYPVETTGTVAMPLMIIGYSGEIFMPIIAGACLDHWGGTTGYKVLFAILLGLTIVGLITAIIWQRVTKEKRREIAIQRKERKASKKLAI</sequence>
<keyword evidence="3" id="KW-1003">Cell membrane</keyword>
<keyword evidence="5 7" id="KW-1133">Transmembrane helix</keyword>
<dbReference type="InterPro" id="IPR020846">
    <property type="entry name" value="MFS_dom"/>
</dbReference>
<feature type="transmembrane region" description="Helical" evidence="7">
    <location>
        <begin position="222"/>
        <end position="242"/>
    </location>
</feature>
<keyword evidence="10" id="KW-1185">Reference proteome</keyword>
<feature type="transmembrane region" description="Helical" evidence="7">
    <location>
        <begin position="76"/>
        <end position="96"/>
    </location>
</feature>
<evidence type="ECO:0000256" key="2">
    <source>
        <dbReference type="ARBA" id="ARBA00022448"/>
    </source>
</evidence>
<reference evidence="9 10" key="1">
    <citation type="submission" date="2023-03" db="EMBL/GenBank/DDBJ databases">
        <title>Bacillus Genome Sequencing.</title>
        <authorList>
            <person name="Dunlap C."/>
        </authorList>
    </citation>
    <scope>NUCLEOTIDE SEQUENCE [LARGE SCALE GENOMIC DNA]</scope>
    <source>
        <strain evidence="9 10">B-14544</strain>
    </source>
</reference>
<protein>
    <submittedName>
        <fullName evidence="9">MFS transporter</fullName>
    </submittedName>
</protein>
<dbReference type="PANTHER" id="PTHR43124:SF3">
    <property type="entry name" value="CHLORAMPHENICOL EFFLUX PUMP RV0191"/>
    <property type="match status" value="1"/>
</dbReference>
<feature type="transmembrane region" description="Helical" evidence="7">
    <location>
        <begin position="248"/>
        <end position="269"/>
    </location>
</feature>
<feature type="transmembrane region" description="Helical" evidence="7">
    <location>
        <begin position="170"/>
        <end position="194"/>
    </location>
</feature>
<dbReference type="InterPro" id="IPR036259">
    <property type="entry name" value="MFS_trans_sf"/>
</dbReference>
<name>A0ABU6N5B1_9BACI</name>
<dbReference type="Proteomes" id="UP001330749">
    <property type="component" value="Unassembled WGS sequence"/>
</dbReference>
<dbReference type="SUPFAM" id="SSF103473">
    <property type="entry name" value="MFS general substrate transporter"/>
    <property type="match status" value="1"/>
</dbReference>
<evidence type="ECO:0000256" key="7">
    <source>
        <dbReference type="SAM" id="Phobius"/>
    </source>
</evidence>
<evidence type="ECO:0000313" key="10">
    <source>
        <dbReference type="Proteomes" id="UP001330749"/>
    </source>
</evidence>
<feature type="transmembrane region" description="Helical" evidence="7">
    <location>
        <begin position="12"/>
        <end position="29"/>
    </location>
</feature>
<dbReference type="Pfam" id="PF07690">
    <property type="entry name" value="MFS_1"/>
    <property type="match status" value="1"/>
</dbReference>
<evidence type="ECO:0000256" key="5">
    <source>
        <dbReference type="ARBA" id="ARBA00022989"/>
    </source>
</evidence>
<evidence type="ECO:0000259" key="8">
    <source>
        <dbReference type="PROSITE" id="PS50850"/>
    </source>
</evidence>
<feature type="transmembrane region" description="Helical" evidence="7">
    <location>
        <begin position="317"/>
        <end position="335"/>
    </location>
</feature>
<evidence type="ECO:0000256" key="3">
    <source>
        <dbReference type="ARBA" id="ARBA00022475"/>
    </source>
</evidence>
<dbReference type="InterPro" id="IPR011701">
    <property type="entry name" value="MFS"/>
</dbReference>
<dbReference type="EMBL" id="JARMQG010000021">
    <property type="protein sequence ID" value="MED3561399.1"/>
    <property type="molecule type" value="Genomic_DNA"/>
</dbReference>